<sequence>MFPCGLFNTTQVVGGSLGLAVLSVLAAWHTDGLLDRGTELVAATAEGYQLAFRVATVIAAGALVPAAAVLRERRA</sequence>
<evidence type="ECO:0000256" key="1">
    <source>
        <dbReference type="SAM" id="Phobius"/>
    </source>
</evidence>
<reference evidence="2" key="1">
    <citation type="journal article" date="2015" name="Genome Announc.">
        <title>Draft Genome Sequence of Thiostrepton-Producing Streptomyces azureus ATCC 14921.</title>
        <authorList>
            <person name="Sakihara K."/>
            <person name="Maeda J."/>
            <person name="Tashiro K."/>
            <person name="Fujino Y."/>
            <person name="Kuhara S."/>
            <person name="Ohshima T."/>
            <person name="Ogata S."/>
            <person name="Doi K."/>
        </authorList>
    </citation>
    <scope>NUCLEOTIDE SEQUENCE [LARGE SCALE GENOMIC DNA]</scope>
    <source>
        <strain evidence="2">ATCC14921</strain>
    </source>
</reference>
<evidence type="ECO:0000313" key="3">
    <source>
        <dbReference type="Proteomes" id="UP000053859"/>
    </source>
</evidence>
<keyword evidence="1" id="KW-0472">Membrane</keyword>
<evidence type="ECO:0000313" key="2">
    <source>
        <dbReference type="EMBL" id="GAP46252.1"/>
    </source>
</evidence>
<dbReference type="AlphaFoldDB" id="A0A0K8PED2"/>
<protein>
    <submittedName>
        <fullName evidence="2">Transport integral membrane protein</fullName>
    </submittedName>
</protein>
<feature type="transmembrane region" description="Helical" evidence="1">
    <location>
        <begin position="50"/>
        <end position="70"/>
    </location>
</feature>
<name>A0A0K8PED2_STRAJ</name>
<dbReference type="EMBL" id="DF968210">
    <property type="protein sequence ID" value="GAP46252.1"/>
    <property type="molecule type" value="Genomic_DNA"/>
</dbReference>
<keyword evidence="1" id="KW-0812">Transmembrane</keyword>
<dbReference type="Proteomes" id="UP000053859">
    <property type="component" value="Unassembled WGS sequence"/>
</dbReference>
<keyword evidence="3" id="KW-1185">Reference proteome</keyword>
<feature type="transmembrane region" description="Helical" evidence="1">
    <location>
        <begin position="12"/>
        <end position="30"/>
    </location>
</feature>
<gene>
    <name evidence="2" type="ORF">SAZU_0989</name>
</gene>
<dbReference type="PATRIC" id="fig|146537.3.peg.1041"/>
<accession>A0A0K8PED2</accession>
<proteinExistence type="predicted"/>
<keyword evidence="1" id="KW-1133">Transmembrane helix</keyword>
<organism evidence="2 3">
    <name type="scientific">Streptomyces azureus</name>
    <dbReference type="NCBI Taxonomy" id="146537"/>
    <lineage>
        <taxon>Bacteria</taxon>
        <taxon>Bacillati</taxon>
        <taxon>Actinomycetota</taxon>
        <taxon>Actinomycetes</taxon>
        <taxon>Kitasatosporales</taxon>
        <taxon>Streptomycetaceae</taxon>
        <taxon>Streptomyces</taxon>
    </lineage>
</organism>